<feature type="transmembrane region" description="Helical" evidence="5">
    <location>
        <begin position="84"/>
        <end position="103"/>
    </location>
</feature>
<proteinExistence type="predicted"/>
<feature type="non-terminal residue" evidence="6">
    <location>
        <position position="1"/>
    </location>
</feature>
<accession>A0A843XU73</accession>
<dbReference type="GO" id="GO:0005385">
    <property type="term" value="F:zinc ion transmembrane transporter activity"/>
    <property type="evidence" value="ECO:0007669"/>
    <property type="project" value="TreeGrafter"/>
</dbReference>
<dbReference type="Pfam" id="PF02535">
    <property type="entry name" value="Zip"/>
    <property type="match status" value="1"/>
</dbReference>
<keyword evidence="3 5" id="KW-1133">Transmembrane helix</keyword>
<feature type="transmembrane region" description="Helical" evidence="5">
    <location>
        <begin position="147"/>
        <end position="166"/>
    </location>
</feature>
<feature type="transmembrane region" description="Helical" evidence="5">
    <location>
        <begin position="33"/>
        <end position="54"/>
    </location>
</feature>
<dbReference type="EMBL" id="NMUH01016553">
    <property type="protein sequence ID" value="MQM23494.1"/>
    <property type="molecule type" value="Genomic_DNA"/>
</dbReference>
<dbReference type="PANTHER" id="PTHR11040:SF140">
    <property type="entry name" value="ZRT (ZRT), IRT- (IRT-) LIKE PROTEIN TRANSPORTER"/>
    <property type="match status" value="1"/>
</dbReference>
<comment type="subcellular location">
    <subcellularLocation>
        <location evidence="1">Membrane</location>
        <topology evidence="1">Multi-pass membrane protein</topology>
    </subcellularLocation>
</comment>
<evidence type="ECO:0000256" key="5">
    <source>
        <dbReference type="SAM" id="Phobius"/>
    </source>
</evidence>
<evidence type="ECO:0000256" key="1">
    <source>
        <dbReference type="ARBA" id="ARBA00004141"/>
    </source>
</evidence>
<evidence type="ECO:0000256" key="4">
    <source>
        <dbReference type="ARBA" id="ARBA00023136"/>
    </source>
</evidence>
<gene>
    <name evidence="6" type="ORF">Taro_056558</name>
</gene>
<protein>
    <submittedName>
        <fullName evidence="6">Uncharacterized protein</fullName>
    </submittedName>
</protein>
<keyword evidence="7" id="KW-1185">Reference proteome</keyword>
<feature type="transmembrane region" description="Helical" evidence="5">
    <location>
        <begin position="115"/>
        <end position="135"/>
    </location>
</feature>
<dbReference type="AlphaFoldDB" id="A0A843XU73"/>
<evidence type="ECO:0000313" key="6">
    <source>
        <dbReference type="EMBL" id="MQM23494.1"/>
    </source>
</evidence>
<evidence type="ECO:0000313" key="7">
    <source>
        <dbReference type="Proteomes" id="UP000652761"/>
    </source>
</evidence>
<dbReference type="Proteomes" id="UP000652761">
    <property type="component" value="Unassembled WGS sequence"/>
</dbReference>
<dbReference type="OrthoDB" id="1468934at2759"/>
<keyword evidence="2 5" id="KW-0812">Transmembrane</keyword>
<sequence>MAEVEVEHGGVERENGLGAHPGLVRTGSFRDTILLILAICFHSVFEGIAVGAAGRRHGNILPKYQNCLHLKLISATAVDAWRNLWTISLHKIFAAVAMGIALLRMLPKRPLVTTIAYSLAFAISSPIRIGIGIAIDDTTQGNTADWIFSSMGLACGIFIYVANNHLISKGFRPQEPSYFNTPFFKFLALLAGVGLIAVVGGLALATLADSTLGCKKMLSSPAWAWSWLGYVRLRCELLHKRLNVEADTGEDGRASMQANNGDGALAARIVQ</sequence>
<dbReference type="GO" id="GO:0016020">
    <property type="term" value="C:membrane"/>
    <property type="evidence" value="ECO:0007669"/>
    <property type="project" value="UniProtKB-SubCell"/>
</dbReference>
<feature type="transmembrane region" description="Helical" evidence="5">
    <location>
        <begin position="186"/>
        <end position="208"/>
    </location>
</feature>
<comment type="caution">
    <text evidence="6">The sequence shown here is derived from an EMBL/GenBank/DDBJ whole genome shotgun (WGS) entry which is preliminary data.</text>
</comment>
<evidence type="ECO:0000256" key="2">
    <source>
        <dbReference type="ARBA" id="ARBA00022692"/>
    </source>
</evidence>
<name>A0A843XU73_COLES</name>
<evidence type="ECO:0000256" key="3">
    <source>
        <dbReference type="ARBA" id="ARBA00022989"/>
    </source>
</evidence>
<dbReference type="PANTHER" id="PTHR11040">
    <property type="entry name" value="ZINC/IRON TRANSPORTER"/>
    <property type="match status" value="1"/>
</dbReference>
<keyword evidence="4 5" id="KW-0472">Membrane</keyword>
<reference evidence="6" key="1">
    <citation type="submission" date="2017-07" db="EMBL/GenBank/DDBJ databases">
        <title>Taro Niue Genome Assembly and Annotation.</title>
        <authorList>
            <person name="Atibalentja N."/>
            <person name="Keating K."/>
            <person name="Fields C.J."/>
        </authorList>
    </citation>
    <scope>NUCLEOTIDE SEQUENCE</scope>
    <source>
        <strain evidence="6">Niue_2</strain>
        <tissue evidence="6">Leaf</tissue>
    </source>
</reference>
<dbReference type="InterPro" id="IPR003689">
    <property type="entry name" value="ZIP"/>
</dbReference>
<organism evidence="6 7">
    <name type="scientific">Colocasia esculenta</name>
    <name type="common">Wild taro</name>
    <name type="synonym">Arum esculentum</name>
    <dbReference type="NCBI Taxonomy" id="4460"/>
    <lineage>
        <taxon>Eukaryota</taxon>
        <taxon>Viridiplantae</taxon>
        <taxon>Streptophyta</taxon>
        <taxon>Embryophyta</taxon>
        <taxon>Tracheophyta</taxon>
        <taxon>Spermatophyta</taxon>
        <taxon>Magnoliopsida</taxon>
        <taxon>Liliopsida</taxon>
        <taxon>Araceae</taxon>
        <taxon>Aroideae</taxon>
        <taxon>Colocasieae</taxon>
        <taxon>Colocasia</taxon>
    </lineage>
</organism>